<dbReference type="CDD" id="cd03801">
    <property type="entry name" value="GT4_PimA-like"/>
    <property type="match status" value="1"/>
</dbReference>
<sequence length="347" mass="39907">MLKVGICGHFGGNHNFLDGQTIKVKSLTEAIKDNIGEHNVLCVDTYNWKKRPIRLLRKCFRLARKCKNIVILPAQNGIKVLVPLFSLINKLFGRKLFYVVIGGWLPTFLKNYKWLVSWLHHMDGIFVETASMSEKLIEFGLKNVLVMPNFRQLRIVDINELQDTHALPYKLCTFSRVLKEKGIEDAINAVIKVNTDCGREVCTLDIYGQIDEKYKDAFWAIMSNVPAYIKYKGEAPYEKAVDVLKDYYLMLFPTYYEGEGFAGTIIDAFASGLPVIASDWRYNSEIVQDYKTGRIFRTKDIKELAEIILYCLEHGDEVMEMKKNCIEEARKYTSGNAIKKLIEVLDN</sequence>
<feature type="domain" description="Glycosyl transferase family 1" evidence="2">
    <location>
        <begin position="170"/>
        <end position="331"/>
    </location>
</feature>
<evidence type="ECO:0000259" key="2">
    <source>
        <dbReference type="Pfam" id="PF00534"/>
    </source>
</evidence>
<gene>
    <name evidence="3" type="ORF">M972_113129</name>
</gene>
<dbReference type="PANTHER" id="PTHR46401:SF2">
    <property type="entry name" value="GLYCOSYLTRANSFERASE WBBK-RELATED"/>
    <property type="match status" value="1"/>
</dbReference>
<evidence type="ECO:0000313" key="3">
    <source>
        <dbReference type="EMBL" id="PFH04299.1"/>
    </source>
</evidence>
<evidence type="ECO:0000256" key="1">
    <source>
        <dbReference type="ARBA" id="ARBA00022679"/>
    </source>
</evidence>
<evidence type="ECO:0000313" key="4">
    <source>
        <dbReference type="Proteomes" id="UP000223596"/>
    </source>
</evidence>
<dbReference type="EMBL" id="PDBW01000001">
    <property type="protein sequence ID" value="PFH04299.1"/>
    <property type="molecule type" value="Genomic_DNA"/>
</dbReference>
<accession>A0AB36TK92</accession>
<dbReference type="Proteomes" id="UP000223596">
    <property type="component" value="Unassembled WGS sequence"/>
</dbReference>
<comment type="caution">
    <text evidence="3">The sequence shown here is derived from an EMBL/GenBank/DDBJ whole genome shotgun (WGS) entry which is preliminary data.</text>
</comment>
<protein>
    <submittedName>
        <fullName evidence="3">Glycosyltransferase involved in cell wall biosynthesis</fullName>
    </submittedName>
</protein>
<dbReference type="GO" id="GO:0016757">
    <property type="term" value="F:glycosyltransferase activity"/>
    <property type="evidence" value="ECO:0007669"/>
    <property type="project" value="InterPro"/>
</dbReference>
<dbReference type="SUPFAM" id="SSF53756">
    <property type="entry name" value="UDP-Glycosyltransferase/glycogen phosphorylase"/>
    <property type="match status" value="1"/>
</dbReference>
<dbReference type="InterPro" id="IPR001296">
    <property type="entry name" value="Glyco_trans_1"/>
</dbReference>
<proteinExistence type="predicted"/>
<name>A0AB36TK92_ACETH</name>
<dbReference type="GeneID" id="35805971"/>
<dbReference type="Pfam" id="PF00534">
    <property type="entry name" value="Glycos_transf_1"/>
    <property type="match status" value="1"/>
</dbReference>
<dbReference type="AlphaFoldDB" id="A0AB36TK92"/>
<dbReference type="Gene3D" id="3.40.50.2000">
    <property type="entry name" value="Glycogen Phosphorylase B"/>
    <property type="match status" value="2"/>
</dbReference>
<reference evidence="3 4" key="1">
    <citation type="submission" date="2017-09" db="EMBL/GenBank/DDBJ databases">
        <title>Evaluation of Pacific Biosciences Sequencing Technology to Finishing C. thermocellum Genome Sequences.</title>
        <authorList>
            <person name="Brown S."/>
        </authorList>
    </citation>
    <scope>NUCLEOTIDE SEQUENCE [LARGE SCALE GENOMIC DNA]</scope>
    <source>
        <strain evidence="3 4">AD2</strain>
    </source>
</reference>
<organism evidence="3 4">
    <name type="scientific">Acetivibrio thermocellus AD2</name>
    <dbReference type="NCBI Taxonomy" id="1138384"/>
    <lineage>
        <taxon>Bacteria</taxon>
        <taxon>Bacillati</taxon>
        <taxon>Bacillota</taxon>
        <taxon>Clostridia</taxon>
        <taxon>Eubacteriales</taxon>
        <taxon>Oscillospiraceae</taxon>
        <taxon>Acetivibrio</taxon>
    </lineage>
</organism>
<keyword evidence="1" id="KW-0808">Transferase</keyword>
<dbReference type="RefSeq" id="WP_003513402.1">
    <property type="nucleotide sequence ID" value="NZ_CP013828.1"/>
</dbReference>
<dbReference type="PANTHER" id="PTHR46401">
    <property type="entry name" value="GLYCOSYLTRANSFERASE WBBK-RELATED"/>
    <property type="match status" value="1"/>
</dbReference>